<gene>
    <name evidence="7" type="ORF">F8153_06155</name>
</gene>
<dbReference type="Proteomes" id="UP000465601">
    <property type="component" value="Unassembled WGS sequence"/>
</dbReference>
<reference evidence="7 8" key="1">
    <citation type="submission" date="2019-10" db="EMBL/GenBank/DDBJ databases">
        <title>Alkaliphilus serpentinus sp. nov. and Alkaliphilus pronyensis sp. nov., two novel anaerobic alkaliphilic species isolated from the serpentinized-hosted hydrothermal field of the Prony Bay (New Caledonia).</title>
        <authorList>
            <person name="Postec A."/>
        </authorList>
    </citation>
    <scope>NUCLEOTIDE SEQUENCE [LARGE SCALE GENOMIC DNA]</scope>
    <source>
        <strain evidence="7 8">LacT</strain>
    </source>
</reference>
<evidence type="ECO:0000256" key="2">
    <source>
        <dbReference type="ARBA" id="ARBA00022475"/>
    </source>
</evidence>
<accession>A0A833HPC7</accession>
<feature type="transmembrane region" description="Helical" evidence="6">
    <location>
        <begin position="64"/>
        <end position="83"/>
    </location>
</feature>
<keyword evidence="8" id="KW-1185">Reference proteome</keyword>
<evidence type="ECO:0000256" key="5">
    <source>
        <dbReference type="ARBA" id="ARBA00023136"/>
    </source>
</evidence>
<evidence type="ECO:0008006" key="9">
    <source>
        <dbReference type="Google" id="ProtNLM"/>
    </source>
</evidence>
<dbReference type="PANTHER" id="PTHR43652">
    <property type="entry name" value="BASIC AMINO ACID ANTIPORTER YFCC-RELATED"/>
    <property type="match status" value="1"/>
</dbReference>
<keyword evidence="2" id="KW-1003">Cell membrane</keyword>
<dbReference type="Pfam" id="PF03606">
    <property type="entry name" value="DcuC"/>
    <property type="match status" value="1"/>
</dbReference>
<organism evidence="7 8">
    <name type="scientific">Alkaliphilus serpentinus</name>
    <dbReference type="NCBI Taxonomy" id="1482731"/>
    <lineage>
        <taxon>Bacteria</taxon>
        <taxon>Bacillati</taxon>
        <taxon>Bacillota</taxon>
        <taxon>Clostridia</taxon>
        <taxon>Peptostreptococcales</taxon>
        <taxon>Natronincolaceae</taxon>
        <taxon>Alkaliphilus</taxon>
    </lineage>
</organism>
<dbReference type="InterPro" id="IPR051679">
    <property type="entry name" value="DASS-Related_Transporters"/>
</dbReference>
<proteinExistence type="predicted"/>
<dbReference type="EMBL" id="WBZB01000016">
    <property type="protein sequence ID" value="KAB3530689.1"/>
    <property type="molecule type" value="Genomic_DNA"/>
</dbReference>
<evidence type="ECO:0000256" key="6">
    <source>
        <dbReference type="SAM" id="Phobius"/>
    </source>
</evidence>
<comment type="subcellular location">
    <subcellularLocation>
        <location evidence="1">Cell membrane</location>
        <topology evidence="1">Multi-pass membrane protein</topology>
    </subcellularLocation>
</comment>
<evidence type="ECO:0000256" key="4">
    <source>
        <dbReference type="ARBA" id="ARBA00022989"/>
    </source>
</evidence>
<sequence length="115" mass="12549">MISSPFGAIVMIFLLVLFLNFFIGSGSAKAFILMPLLVPTTDLLGISRQLGILAFQFGDGFSNVLYPTNAVLLIALGLSGVSYGKWFRFILPIQGLLLILSLIWLAIAYRFGYGL</sequence>
<feature type="transmembrane region" description="Helical" evidence="6">
    <location>
        <begin position="95"/>
        <end position="113"/>
    </location>
</feature>
<dbReference type="PANTHER" id="PTHR43652:SF2">
    <property type="entry name" value="BASIC AMINO ACID ANTIPORTER YFCC-RELATED"/>
    <property type="match status" value="1"/>
</dbReference>
<keyword evidence="3 6" id="KW-0812">Transmembrane</keyword>
<feature type="transmembrane region" description="Helical" evidence="6">
    <location>
        <begin position="36"/>
        <end position="58"/>
    </location>
</feature>
<dbReference type="AlphaFoldDB" id="A0A833HPC7"/>
<keyword evidence="5 6" id="KW-0472">Membrane</keyword>
<evidence type="ECO:0000313" key="7">
    <source>
        <dbReference type="EMBL" id="KAB3530689.1"/>
    </source>
</evidence>
<evidence type="ECO:0000256" key="1">
    <source>
        <dbReference type="ARBA" id="ARBA00004651"/>
    </source>
</evidence>
<evidence type="ECO:0000313" key="8">
    <source>
        <dbReference type="Proteomes" id="UP000465601"/>
    </source>
</evidence>
<protein>
    <recommendedName>
        <fullName evidence="9">C4-dicarboxylate anaerobic carrier</fullName>
    </recommendedName>
</protein>
<name>A0A833HPC7_9FIRM</name>
<dbReference type="OrthoDB" id="255482at2"/>
<feature type="transmembrane region" description="Helical" evidence="6">
    <location>
        <begin position="6"/>
        <end position="24"/>
    </location>
</feature>
<dbReference type="GO" id="GO:0005886">
    <property type="term" value="C:plasma membrane"/>
    <property type="evidence" value="ECO:0007669"/>
    <property type="project" value="UniProtKB-SubCell"/>
</dbReference>
<evidence type="ECO:0000256" key="3">
    <source>
        <dbReference type="ARBA" id="ARBA00022692"/>
    </source>
</evidence>
<keyword evidence="4 6" id="KW-1133">Transmembrane helix</keyword>
<comment type="caution">
    <text evidence="7">The sequence shown here is derived from an EMBL/GenBank/DDBJ whole genome shotgun (WGS) entry which is preliminary data.</text>
</comment>
<dbReference type="InterPro" id="IPR018385">
    <property type="entry name" value="C4_dicarb_anaerob_car-like"/>
</dbReference>